<keyword evidence="9 10" id="KW-0472">Membrane</keyword>
<evidence type="ECO:0000256" key="3">
    <source>
        <dbReference type="ARBA" id="ARBA00020042"/>
    </source>
</evidence>
<evidence type="ECO:0000256" key="8">
    <source>
        <dbReference type="ARBA" id="ARBA00022989"/>
    </source>
</evidence>
<dbReference type="Proteomes" id="UP000029640">
    <property type="component" value="Unassembled WGS sequence"/>
</dbReference>
<evidence type="ECO:0000256" key="9">
    <source>
        <dbReference type="ARBA" id="ARBA00023136"/>
    </source>
</evidence>
<evidence type="ECO:0000256" key="5">
    <source>
        <dbReference type="ARBA" id="ARBA00022481"/>
    </source>
</evidence>
<keyword evidence="4" id="KW-1003">Cell membrane</keyword>
<sequence length="157" mass="17343">MTRQTLAPRTLRRPRRPRAAGFSLVEILVVLVIMGLLISVVAPTVLNRADEARVQKAQADFKAIETALKIYRLDNYVYPTTEQGLEALVAPSTLDPEPRNFKEGGYLAEVPTDPWGRPYLYLSPGERGEVDIYTLGADGLSGGEGQNADIGNWRDED</sequence>
<evidence type="ECO:0000259" key="11">
    <source>
        <dbReference type="Pfam" id="PF08334"/>
    </source>
</evidence>
<dbReference type="Gene3D" id="3.30.700.10">
    <property type="entry name" value="Glycoprotein, Type 4 Pilin"/>
    <property type="match status" value="1"/>
</dbReference>
<comment type="subcellular location">
    <subcellularLocation>
        <location evidence="1">Cell inner membrane</location>
        <topology evidence="1">Single-pass membrane protein</topology>
    </subcellularLocation>
</comment>
<dbReference type="Pfam" id="PF07963">
    <property type="entry name" value="N_methyl"/>
    <property type="match status" value="1"/>
</dbReference>
<dbReference type="PATRIC" id="fig|1265313.6.peg.56"/>
<dbReference type="RefSeq" id="WP_052094517.1">
    <property type="nucleotide sequence ID" value="NZ_KN234760.1"/>
</dbReference>
<evidence type="ECO:0000256" key="1">
    <source>
        <dbReference type="ARBA" id="ARBA00004377"/>
    </source>
</evidence>
<dbReference type="eggNOG" id="COG2165">
    <property type="taxonomic scope" value="Bacteria"/>
</dbReference>
<dbReference type="PRINTS" id="PR00813">
    <property type="entry name" value="BCTERIALGSPG"/>
</dbReference>
<evidence type="ECO:0000256" key="10">
    <source>
        <dbReference type="SAM" id="Phobius"/>
    </source>
</evidence>
<proteinExistence type="inferred from homology"/>
<dbReference type="GO" id="GO:0005886">
    <property type="term" value="C:plasma membrane"/>
    <property type="evidence" value="ECO:0007669"/>
    <property type="project" value="UniProtKB-SubCell"/>
</dbReference>
<dbReference type="InterPro" id="IPR013545">
    <property type="entry name" value="T2SS_protein-GspG_C"/>
</dbReference>
<dbReference type="InterPro" id="IPR010054">
    <property type="entry name" value="Type2_sec_GspG"/>
</dbReference>
<gene>
    <name evidence="12" type="ORF">HRUBRA_00056</name>
</gene>
<evidence type="ECO:0000256" key="2">
    <source>
        <dbReference type="ARBA" id="ARBA00009984"/>
    </source>
</evidence>
<feature type="transmembrane region" description="Helical" evidence="10">
    <location>
        <begin position="21"/>
        <end position="46"/>
    </location>
</feature>
<dbReference type="SUPFAM" id="SSF54523">
    <property type="entry name" value="Pili subunits"/>
    <property type="match status" value="1"/>
</dbReference>
<evidence type="ECO:0000256" key="6">
    <source>
        <dbReference type="ARBA" id="ARBA00022519"/>
    </source>
</evidence>
<keyword evidence="5" id="KW-0488">Methylation</keyword>
<dbReference type="EMBL" id="AUVB01000001">
    <property type="protein sequence ID" value="KGE05376.1"/>
    <property type="molecule type" value="Genomic_DNA"/>
</dbReference>
<dbReference type="OrthoDB" id="9795612at2"/>
<dbReference type="AlphaFoldDB" id="A0A095Y018"/>
<comment type="similarity">
    <text evidence="2">Belongs to the GSP G family.</text>
</comment>
<keyword evidence="13" id="KW-1185">Reference proteome</keyword>
<accession>A0A095Y018</accession>
<dbReference type="InterPro" id="IPR000983">
    <property type="entry name" value="Bac_GSPG_pilin"/>
</dbReference>
<dbReference type="PANTHER" id="PTHR30093">
    <property type="entry name" value="GENERAL SECRETION PATHWAY PROTEIN G"/>
    <property type="match status" value="1"/>
</dbReference>
<evidence type="ECO:0000313" key="13">
    <source>
        <dbReference type="Proteomes" id="UP000029640"/>
    </source>
</evidence>
<dbReference type="PANTHER" id="PTHR30093:SF44">
    <property type="entry name" value="TYPE II SECRETION SYSTEM CORE PROTEIN G"/>
    <property type="match status" value="1"/>
</dbReference>
<dbReference type="STRING" id="1265313.HRUBRA_00056"/>
<comment type="caution">
    <text evidence="12">The sequence shown here is derived from an EMBL/GenBank/DDBJ whole genome shotgun (WGS) entry which is preliminary data.</text>
</comment>
<keyword evidence="6" id="KW-0997">Cell inner membrane</keyword>
<organism evidence="12 13">
    <name type="scientific">Pseudohaliea rubra DSM 19751</name>
    <dbReference type="NCBI Taxonomy" id="1265313"/>
    <lineage>
        <taxon>Bacteria</taxon>
        <taxon>Pseudomonadati</taxon>
        <taxon>Pseudomonadota</taxon>
        <taxon>Gammaproteobacteria</taxon>
        <taxon>Cellvibrionales</taxon>
        <taxon>Halieaceae</taxon>
        <taxon>Pseudohaliea</taxon>
    </lineage>
</organism>
<dbReference type="NCBIfam" id="TIGR01710">
    <property type="entry name" value="typeII_sec_gspG"/>
    <property type="match status" value="1"/>
</dbReference>
<dbReference type="InterPro" id="IPR045584">
    <property type="entry name" value="Pilin-like"/>
</dbReference>
<name>A0A095Y018_9GAMM</name>
<evidence type="ECO:0000256" key="7">
    <source>
        <dbReference type="ARBA" id="ARBA00022692"/>
    </source>
</evidence>
<dbReference type="GO" id="GO:0015627">
    <property type="term" value="C:type II protein secretion system complex"/>
    <property type="evidence" value="ECO:0007669"/>
    <property type="project" value="InterPro"/>
</dbReference>
<dbReference type="Pfam" id="PF08334">
    <property type="entry name" value="T2SSG"/>
    <property type="match status" value="1"/>
</dbReference>
<evidence type="ECO:0000313" key="12">
    <source>
        <dbReference type="EMBL" id="KGE05376.1"/>
    </source>
</evidence>
<reference evidence="12 13" key="1">
    <citation type="journal article" date="2014" name="Genome Announc.">
        <title>Genome Sequence of Gammaproteobacterial Pseudohaliea rubra Type Strain DSM 19751, Isolated from Coastal Seawater of the Mediterranean Sea.</title>
        <authorList>
            <person name="Spring S."/>
            <person name="Fiebig A."/>
            <person name="Riedel T."/>
            <person name="Goker M."/>
            <person name="Klenk H.P."/>
        </authorList>
    </citation>
    <scope>NUCLEOTIDE SEQUENCE [LARGE SCALE GENOMIC DNA]</scope>
    <source>
        <strain evidence="12 13">DSM 19751</strain>
    </source>
</reference>
<feature type="domain" description="Type II secretion system protein GspG C-terminal" evidence="11">
    <location>
        <begin position="45"/>
        <end position="153"/>
    </location>
</feature>
<dbReference type="GO" id="GO:0015628">
    <property type="term" value="P:protein secretion by the type II secretion system"/>
    <property type="evidence" value="ECO:0007669"/>
    <property type="project" value="InterPro"/>
</dbReference>
<keyword evidence="7 10" id="KW-0812">Transmembrane</keyword>
<dbReference type="HOGENOM" id="CLU_091705_2_1_6"/>
<dbReference type="PROSITE" id="PS00409">
    <property type="entry name" value="PROKAR_NTER_METHYL"/>
    <property type="match status" value="1"/>
</dbReference>
<protein>
    <recommendedName>
        <fullName evidence="3">Type II secretion system core protein G</fullName>
    </recommendedName>
</protein>
<keyword evidence="8 10" id="KW-1133">Transmembrane helix</keyword>
<dbReference type="InterPro" id="IPR012902">
    <property type="entry name" value="N_methyl_site"/>
</dbReference>
<dbReference type="NCBIfam" id="TIGR02532">
    <property type="entry name" value="IV_pilin_GFxxxE"/>
    <property type="match status" value="1"/>
</dbReference>
<evidence type="ECO:0000256" key="4">
    <source>
        <dbReference type="ARBA" id="ARBA00022475"/>
    </source>
</evidence>